<dbReference type="PANTHER" id="PTHR43427">
    <property type="entry name" value="CHLORIDE CHANNEL PROTEIN CLC-E"/>
    <property type="match status" value="1"/>
</dbReference>
<reference evidence="11 12" key="1">
    <citation type="submission" date="2020-08" db="EMBL/GenBank/DDBJ databases">
        <title>Complete genome sequence of Entomobacter blattae G55GP.</title>
        <authorList>
            <person name="Poehlein A."/>
            <person name="Guzman J."/>
            <person name="Daniel R."/>
            <person name="Vilcinskas A."/>
        </authorList>
    </citation>
    <scope>NUCLEOTIDE SEQUENCE [LARGE SCALE GENOMIC DNA]</scope>
    <source>
        <strain evidence="11 12">G55GP</strain>
    </source>
</reference>
<keyword evidence="6 10" id="KW-0472">Membrane</keyword>
<dbReference type="InterPro" id="IPR014743">
    <property type="entry name" value="Cl-channel_core"/>
</dbReference>
<evidence type="ECO:0000256" key="4">
    <source>
        <dbReference type="ARBA" id="ARBA00022989"/>
    </source>
</evidence>
<keyword evidence="5" id="KW-0406">Ion transport</keyword>
<dbReference type="CDD" id="cd00400">
    <property type="entry name" value="Voltage_gated_ClC"/>
    <property type="match status" value="1"/>
</dbReference>
<keyword evidence="9" id="KW-0407">Ion channel</keyword>
<feature type="transmembrane region" description="Helical" evidence="10">
    <location>
        <begin position="289"/>
        <end position="310"/>
    </location>
</feature>
<keyword evidence="7" id="KW-0869">Chloride channel</keyword>
<accession>A0A7H1NTA3</accession>
<feature type="transmembrane region" description="Helical" evidence="10">
    <location>
        <begin position="388"/>
        <end position="411"/>
    </location>
</feature>
<dbReference type="InterPro" id="IPR001807">
    <property type="entry name" value="ClC"/>
</dbReference>
<evidence type="ECO:0000256" key="8">
    <source>
        <dbReference type="ARBA" id="ARBA00023214"/>
    </source>
</evidence>
<feature type="transmembrane region" description="Helical" evidence="10">
    <location>
        <begin position="72"/>
        <end position="100"/>
    </location>
</feature>
<dbReference type="Pfam" id="PF00654">
    <property type="entry name" value="Voltage_CLC"/>
    <property type="match status" value="1"/>
</dbReference>
<protein>
    <submittedName>
        <fullName evidence="11">Voltage-gated ClC-type chloride channel ClcB</fullName>
    </submittedName>
</protein>
<keyword evidence="12" id="KW-1185">Reference proteome</keyword>
<evidence type="ECO:0000313" key="11">
    <source>
        <dbReference type="EMBL" id="QNT79013.1"/>
    </source>
</evidence>
<feature type="transmembrane region" description="Helical" evidence="10">
    <location>
        <begin position="451"/>
        <end position="472"/>
    </location>
</feature>
<feature type="transmembrane region" description="Helical" evidence="10">
    <location>
        <begin position="360"/>
        <end position="382"/>
    </location>
</feature>
<dbReference type="PRINTS" id="PR00762">
    <property type="entry name" value="CLCHANNEL"/>
</dbReference>
<dbReference type="Proteomes" id="UP000516349">
    <property type="component" value="Chromosome"/>
</dbReference>
<dbReference type="Gene3D" id="1.10.3080.10">
    <property type="entry name" value="Clc chloride channel"/>
    <property type="match status" value="1"/>
</dbReference>
<dbReference type="InterPro" id="IPR050368">
    <property type="entry name" value="ClC-type_chloride_channel"/>
</dbReference>
<dbReference type="SUPFAM" id="SSF54631">
    <property type="entry name" value="CBS-domain pair"/>
    <property type="match status" value="1"/>
</dbReference>
<dbReference type="AlphaFoldDB" id="A0A7H1NTA3"/>
<dbReference type="EMBL" id="CP060244">
    <property type="protein sequence ID" value="QNT79013.1"/>
    <property type="molecule type" value="Genomic_DNA"/>
</dbReference>
<feature type="transmembrane region" description="Helical" evidence="10">
    <location>
        <begin position="14"/>
        <end position="32"/>
    </location>
</feature>
<keyword evidence="2" id="KW-0813">Transport</keyword>
<proteinExistence type="predicted"/>
<dbReference type="Gene3D" id="3.10.580.10">
    <property type="entry name" value="CBS-domain"/>
    <property type="match status" value="1"/>
</dbReference>
<evidence type="ECO:0000313" key="12">
    <source>
        <dbReference type="Proteomes" id="UP000516349"/>
    </source>
</evidence>
<evidence type="ECO:0000256" key="5">
    <source>
        <dbReference type="ARBA" id="ARBA00023065"/>
    </source>
</evidence>
<feature type="transmembrane region" description="Helical" evidence="10">
    <location>
        <begin position="252"/>
        <end position="269"/>
    </location>
</feature>
<keyword evidence="4 10" id="KW-1133">Transmembrane helix</keyword>
<sequence>MQSEPMTPKNGKGMVLWLYNLFFYKTAVGRFLRHFFRIRKVYSEERVSPFLPGGWMLCAPQTIRAMVRRDEIWITALAAVIGALAGLVVVCMNVLVRYVHRVLFDLHDGNFLSGQSYINPWRSFLIPTLGGLLLGVLGVAFTKIWPGRRIDPVEANALHGGRMSIRDSLIVVVQTLVSNGAGGSIGLESGFTQLSAAFGSRIGHYFRVRRWDLRLMVGCGAAGGIGAAFGAPLAGAFYAFELIMGTYSLSSLPPVATASICAILVTSALHHTANPVFIMTPQTFPLYSYFSLIGLGLVTALVGILVMWSVTVSENIFRKIPVPGFIRPMIGGAIVGSLGTITPAVLSSGHAALRIGLDGGFLFTTALLVLVLKILAVSISIGSGFRGGLFFASLFLGVLTGIVYGHILAFFGMQPLSGLVYALVGMSSMAVAVIGGPMTMVFLALEMTGNLPLTIAVLIAAVMSSLTVRRLFGYSFATWRFHLRGENIRSAVDVSWLRQLTVGHMMRKGFHSLSPEVTIAEARRAFPLGSDQFFVLEEAGMYTGIVYVPELYLEKSQDLEKPVSLLARNTARVLLPQMNVKEAIAAFEAAESDVLVVVENQDTMQVIGSLTEQYTLKRYSEELDKTRRELAGDVGP</sequence>
<comment type="subcellular location">
    <subcellularLocation>
        <location evidence="1">Membrane</location>
        <topology evidence="1">Multi-pass membrane protein</topology>
    </subcellularLocation>
</comment>
<feature type="transmembrane region" description="Helical" evidence="10">
    <location>
        <begin position="418"/>
        <end position="445"/>
    </location>
</feature>
<evidence type="ECO:0000256" key="2">
    <source>
        <dbReference type="ARBA" id="ARBA00022448"/>
    </source>
</evidence>
<evidence type="ECO:0000256" key="1">
    <source>
        <dbReference type="ARBA" id="ARBA00004141"/>
    </source>
</evidence>
<dbReference type="KEGG" id="ebla:JGUZn3_17990"/>
<dbReference type="GO" id="GO:0034707">
    <property type="term" value="C:chloride channel complex"/>
    <property type="evidence" value="ECO:0007669"/>
    <property type="project" value="UniProtKB-KW"/>
</dbReference>
<feature type="transmembrane region" description="Helical" evidence="10">
    <location>
        <begin position="120"/>
        <end position="141"/>
    </location>
</feature>
<keyword evidence="3 10" id="KW-0812">Transmembrane</keyword>
<feature type="transmembrane region" description="Helical" evidence="10">
    <location>
        <begin position="215"/>
        <end position="240"/>
    </location>
</feature>
<evidence type="ECO:0000256" key="10">
    <source>
        <dbReference type="SAM" id="Phobius"/>
    </source>
</evidence>
<name>A0A7H1NTA3_9PROT</name>
<dbReference type="InterPro" id="IPR046342">
    <property type="entry name" value="CBS_dom_sf"/>
</dbReference>
<dbReference type="SUPFAM" id="SSF81340">
    <property type="entry name" value="Clc chloride channel"/>
    <property type="match status" value="1"/>
</dbReference>
<dbReference type="GO" id="GO:0005254">
    <property type="term" value="F:chloride channel activity"/>
    <property type="evidence" value="ECO:0007669"/>
    <property type="project" value="UniProtKB-KW"/>
</dbReference>
<keyword evidence="8" id="KW-0868">Chloride</keyword>
<evidence type="ECO:0000256" key="9">
    <source>
        <dbReference type="ARBA" id="ARBA00023303"/>
    </source>
</evidence>
<feature type="transmembrane region" description="Helical" evidence="10">
    <location>
        <begin position="330"/>
        <end position="353"/>
    </location>
</feature>
<evidence type="ECO:0000256" key="6">
    <source>
        <dbReference type="ARBA" id="ARBA00023136"/>
    </source>
</evidence>
<organism evidence="11 12">
    <name type="scientific">Entomobacter blattae</name>
    <dbReference type="NCBI Taxonomy" id="2762277"/>
    <lineage>
        <taxon>Bacteria</taxon>
        <taxon>Pseudomonadati</taxon>
        <taxon>Pseudomonadota</taxon>
        <taxon>Alphaproteobacteria</taxon>
        <taxon>Acetobacterales</taxon>
        <taxon>Acetobacteraceae</taxon>
        <taxon>Entomobacter</taxon>
    </lineage>
</organism>
<evidence type="ECO:0000256" key="7">
    <source>
        <dbReference type="ARBA" id="ARBA00023173"/>
    </source>
</evidence>
<evidence type="ECO:0000256" key="3">
    <source>
        <dbReference type="ARBA" id="ARBA00022692"/>
    </source>
</evidence>
<gene>
    <name evidence="11" type="primary">clcB_2</name>
    <name evidence="11" type="ORF">JGUZn3_17990</name>
</gene>
<dbReference type="PANTHER" id="PTHR43427:SF6">
    <property type="entry name" value="CHLORIDE CHANNEL PROTEIN CLC-E"/>
    <property type="match status" value="1"/>
</dbReference>